<accession>A0A6J5NG99</accession>
<evidence type="ECO:0000313" key="3">
    <source>
        <dbReference type="EMBL" id="CAB5225299.1"/>
    </source>
</evidence>
<dbReference type="EMBL" id="LR796656">
    <property type="protein sequence ID" value="CAB4157807.1"/>
    <property type="molecule type" value="Genomic_DNA"/>
</dbReference>
<dbReference type="EMBL" id="LR798345">
    <property type="protein sequence ID" value="CAB5225299.1"/>
    <property type="molecule type" value="Genomic_DNA"/>
</dbReference>
<sequence length="198" mass="21942">MSGFWESELGEITGSAADAFAKFKTQIPDGTLATARIESFISDEYEGNKFLRIEWVLTDGDFKGAVVEQKLKVFGDPQAKDPARARHRALNMLKLIYQLYKCKPKHSGEPTNDDLKVFVGKTAGLKIRETEPNSQDKRYNWIAEIHDAAGFKCETGISIVVTHTNVTPGREPIDSAFTRNAAQSSLPVTSGMDDDIPF</sequence>
<dbReference type="EMBL" id="LR796557">
    <property type="protein sequence ID" value="CAB4151796.1"/>
    <property type="molecule type" value="Genomic_DNA"/>
</dbReference>
<evidence type="ECO:0000313" key="1">
    <source>
        <dbReference type="EMBL" id="CAB4151796.1"/>
    </source>
</evidence>
<evidence type="ECO:0000313" key="2">
    <source>
        <dbReference type="EMBL" id="CAB4157807.1"/>
    </source>
</evidence>
<proteinExistence type="predicted"/>
<protein>
    <submittedName>
        <fullName evidence="2">Uncharacterized protein</fullName>
    </submittedName>
</protein>
<reference evidence="2" key="1">
    <citation type="submission" date="2020-04" db="EMBL/GenBank/DDBJ databases">
        <authorList>
            <person name="Chiriac C."/>
            <person name="Salcher M."/>
            <person name="Ghai R."/>
            <person name="Kavagutti S V."/>
        </authorList>
    </citation>
    <scope>NUCLEOTIDE SEQUENCE</scope>
</reference>
<gene>
    <name evidence="1" type="ORF">UFOVP590_36</name>
    <name evidence="2" type="ORF">UFOVP685_48</name>
    <name evidence="3" type="ORF">UFOVP750_4</name>
</gene>
<organism evidence="2">
    <name type="scientific">uncultured Caudovirales phage</name>
    <dbReference type="NCBI Taxonomy" id="2100421"/>
    <lineage>
        <taxon>Viruses</taxon>
        <taxon>Duplodnaviria</taxon>
        <taxon>Heunggongvirae</taxon>
        <taxon>Uroviricota</taxon>
        <taxon>Caudoviricetes</taxon>
        <taxon>Peduoviridae</taxon>
        <taxon>Maltschvirus</taxon>
        <taxon>Maltschvirus maltsch</taxon>
    </lineage>
</organism>
<name>A0A6J5NG99_9CAUD</name>